<evidence type="ECO:0000256" key="2">
    <source>
        <dbReference type="ARBA" id="ARBA00007668"/>
    </source>
</evidence>
<proteinExistence type="inferred from homology"/>
<evidence type="ECO:0008006" key="13">
    <source>
        <dbReference type="Google" id="ProtNLM"/>
    </source>
</evidence>
<dbReference type="GO" id="GO:0005743">
    <property type="term" value="C:mitochondrial inner membrane"/>
    <property type="evidence" value="ECO:0007669"/>
    <property type="project" value="UniProtKB-SubCell"/>
</dbReference>
<dbReference type="Proteomes" id="UP001141806">
    <property type="component" value="Unassembled WGS sequence"/>
</dbReference>
<comment type="caution">
    <text evidence="11">The sequence shown here is derived from an EMBL/GenBank/DDBJ whole genome shotgun (WGS) entry which is preliminary data.</text>
</comment>
<dbReference type="AlphaFoldDB" id="A0A9Q0HDW8"/>
<keyword evidence="9" id="KW-0496">Mitochondrion</keyword>
<dbReference type="EMBL" id="JAMYWD010000008">
    <property type="protein sequence ID" value="KAJ4964079.1"/>
    <property type="molecule type" value="Genomic_DNA"/>
</dbReference>
<sequence>MGLKLFGWVLKTNSLFVGVANKLAHAFGVATLVGLGDRERFSSNSWICTTERRSKREIERSTMGKTPVRMKVVVYALSPFQQKVMTGLWKDVPGKLQQKVSENWHQALLLVTPVLGTYGYAMNYKEKEKLAHRY</sequence>
<gene>
    <name evidence="11" type="ORF">NE237_024018</name>
</gene>
<keyword evidence="10" id="KW-0472">Membrane</keyword>
<evidence type="ECO:0000313" key="11">
    <source>
        <dbReference type="EMBL" id="KAJ4964079.1"/>
    </source>
</evidence>
<keyword evidence="6" id="KW-0999">Mitochondrion inner membrane</keyword>
<dbReference type="OrthoDB" id="1841852at2759"/>
<name>A0A9Q0HDW8_9MAGN</name>
<evidence type="ECO:0000256" key="10">
    <source>
        <dbReference type="ARBA" id="ARBA00023136"/>
    </source>
</evidence>
<evidence type="ECO:0000256" key="1">
    <source>
        <dbReference type="ARBA" id="ARBA00004434"/>
    </source>
</evidence>
<dbReference type="InterPro" id="IPR036642">
    <property type="entry name" value="Cyt_bc1_su8_sf"/>
</dbReference>
<evidence type="ECO:0000256" key="8">
    <source>
        <dbReference type="ARBA" id="ARBA00022989"/>
    </source>
</evidence>
<dbReference type="InterPro" id="IPR020101">
    <property type="entry name" value="Cyt_b-c1_8-plants"/>
</dbReference>
<evidence type="ECO:0000256" key="5">
    <source>
        <dbReference type="ARBA" id="ARBA00022692"/>
    </source>
</evidence>
<evidence type="ECO:0000256" key="6">
    <source>
        <dbReference type="ARBA" id="ARBA00022792"/>
    </source>
</evidence>
<dbReference type="SUPFAM" id="SSF81508">
    <property type="entry name" value="Ubiquinone-binding protein QP-C of cytochrome bc1 complex (Ubiquinol-cytochrome c reductase)"/>
    <property type="match status" value="1"/>
</dbReference>
<dbReference type="GO" id="GO:0006122">
    <property type="term" value="P:mitochondrial electron transport, ubiquinol to cytochrome c"/>
    <property type="evidence" value="ECO:0007669"/>
    <property type="project" value="InterPro"/>
</dbReference>
<evidence type="ECO:0000313" key="12">
    <source>
        <dbReference type="Proteomes" id="UP001141806"/>
    </source>
</evidence>
<dbReference type="Pfam" id="PF10890">
    <property type="entry name" value="Cyt_b-c1_8"/>
    <property type="match status" value="1"/>
</dbReference>
<keyword evidence="7" id="KW-0249">Electron transport</keyword>
<dbReference type="PANTHER" id="PTHR34559">
    <property type="entry name" value="CYTOCHROME B-C1 COMPLEX SUBUNIT 8"/>
    <property type="match status" value="1"/>
</dbReference>
<dbReference type="Gene3D" id="1.20.5.210">
    <property type="entry name" value="Cytochrome b-c1 complex subunit 8"/>
    <property type="match status" value="1"/>
</dbReference>
<comment type="subcellular location">
    <subcellularLocation>
        <location evidence="1">Mitochondrion inner membrane</location>
        <topology evidence="1">Single-pass membrane protein</topology>
    </subcellularLocation>
</comment>
<keyword evidence="12" id="KW-1185">Reference proteome</keyword>
<keyword evidence="5" id="KW-0812">Transmembrane</keyword>
<protein>
    <recommendedName>
        <fullName evidence="13">Cytochrome b-c1 complex subunit 8</fullName>
    </recommendedName>
</protein>
<evidence type="ECO:0000256" key="4">
    <source>
        <dbReference type="ARBA" id="ARBA00022660"/>
    </source>
</evidence>
<keyword evidence="4" id="KW-0679">Respiratory chain</keyword>
<reference evidence="11" key="1">
    <citation type="journal article" date="2023" name="Plant J.">
        <title>The genome of the king protea, Protea cynaroides.</title>
        <authorList>
            <person name="Chang J."/>
            <person name="Duong T.A."/>
            <person name="Schoeman C."/>
            <person name="Ma X."/>
            <person name="Roodt D."/>
            <person name="Barker N."/>
            <person name="Li Z."/>
            <person name="Van de Peer Y."/>
            <person name="Mizrachi E."/>
        </authorList>
    </citation>
    <scope>NUCLEOTIDE SEQUENCE</scope>
    <source>
        <tissue evidence="11">Young leaves</tissue>
    </source>
</reference>
<accession>A0A9Q0HDW8</accession>
<organism evidence="11 12">
    <name type="scientific">Protea cynaroides</name>
    <dbReference type="NCBI Taxonomy" id="273540"/>
    <lineage>
        <taxon>Eukaryota</taxon>
        <taxon>Viridiplantae</taxon>
        <taxon>Streptophyta</taxon>
        <taxon>Embryophyta</taxon>
        <taxon>Tracheophyta</taxon>
        <taxon>Spermatophyta</taxon>
        <taxon>Magnoliopsida</taxon>
        <taxon>Proteales</taxon>
        <taxon>Proteaceae</taxon>
        <taxon>Protea</taxon>
    </lineage>
</organism>
<evidence type="ECO:0000256" key="9">
    <source>
        <dbReference type="ARBA" id="ARBA00023128"/>
    </source>
</evidence>
<comment type="similarity">
    <text evidence="2">Belongs to the UQCRQ/QCR8 family.</text>
</comment>
<evidence type="ECO:0000256" key="3">
    <source>
        <dbReference type="ARBA" id="ARBA00022448"/>
    </source>
</evidence>
<dbReference type="GO" id="GO:0045275">
    <property type="term" value="C:respiratory chain complex III"/>
    <property type="evidence" value="ECO:0007669"/>
    <property type="project" value="InterPro"/>
</dbReference>
<dbReference type="PANTHER" id="PTHR34559:SF1">
    <property type="entry name" value="OS06G0175900 PROTEIN"/>
    <property type="match status" value="1"/>
</dbReference>
<keyword evidence="3" id="KW-0813">Transport</keyword>
<evidence type="ECO:0000256" key="7">
    <source>
        <dbReference type="ARBA" id="ARBA00022982"/>
    </source>
</evidence>
<keyword evidence="8" id="KW-1133">Transmembrane helix</keyword>